<dbReference type="EMBL" id="MU790628">
    <property type="protein sequence ID" value="KAJ3996054.1"/>
    <property type="molecule type" value="Genomic_DNA"/>
</dbReference>
<organism evidence="1 2">
    <name type="scientific">Lentinula boryana</name>
    <dbReference type="NCBI Taxonomy" id="40481"/>
    <lineage>
        <taxon>Eukaryota</taxon>
        <taxon>Fungi</taxon>
        <taxon>Dikarya</taxon>
        <taxon>Basidiomycota</taxon>
        <taxon>Agaricomycotina</taxon>
        <taxon>Agaricomycetes</taxon>
        <taxon>Agaricomycetidae</taxon>
        <taxon>Agaricales</taxon>
        <taxon>Marasmiineae</taxon>
        <taxon>Omphalotaceae</taxon>
        <taxon>Lentinula</taxon>
    </lineage>
</organism>
<keyword evidence="2" id="KW-1185">Reference proteome</keyword>
<proteinExistence type="predicted"/>
<reference evidence="1" key="1">
    <citation type="submission" date="2022-08" db="EMBL/GenBank/DDBJ databases">
        <authorList>
            <consortium name="DOE Joint Genome Institute"/>
            <person name="Min B."/>
            <person name="Riley R."/>
            <person name="Sierra-Patev S."/>
            <person name="Naranjo-Ortiz M."/>
            <person name="Looney B."/>
            <person name="Konkel Z."/>
            <person name="Slot J.C."/>
            <person name="Sakamoto Y."/>
            <person name="Steenwyk J.L."/>
            <person name="Rokas A."/>
            <person name="Carro J."/>
            <person name="Camarero S."/>
            <person name="Ferreira P."/>
            <person name="Molpeceres G."/>
            <person name="Ruiz-Duenas F.J."/>
            <person name="Serrano A."/>
            <person name="Henrissat B."/>
            <person name="Drula E."/>
            <person name="Hughes K.W."/>
            <person name="Mata J.L."/>
            <person name="Ishikawa N.K."/>
            <person name="Vargas-Isla R."/>
            <person name="Ushijima S."/>
            <person name="Smith C.A."/>
            <person name="Ahrendt S."/>
            <person name="Andreopoulos W."/>
            <person name="He G."/>
            <person name="Labutti K."/>
            <person name="Lipzen A."/>
            <person name="Ng V."/>
            <person name="Sandor L."/>
            <person name="Barry K."/>
            <person name="Martinez A.T."/>
            <person name="Xiao Y."/>
            <person name="Gibbons J.G."/>
            <person name="Terashima K."/>
            <person name="Hibbett D.S."/>
            <person name="Grigoriev I.V."/>
        </authorList>
    </citation>
    <scope>NUCLEOTIDE SEQUENCE</scope>
    <source>
        <strain evidence="1">TFB10827</strain>
    </source>
</reference>
<protein>
    <recommendedName>
        <fullName evidence="3">ADP ribosyltransferase domain-containing protein</fullName>
    </recommendedName>
</protein>
<sequence length="520" mass="57488">MIKSDSDPSPQACWIITKVQNPLKLDLWVSDGRPVEGVAREGSANLSYRLIVQNRGFLDITTIQVNPGADKQDTIHIFDFNGRRCACTAAADEFQLNFSLLANGNFSVAFQNSPVQSPTISGSFKPFPNISGVDVAYIDDMILKKYVPYQKIPDEVGRSDEEIRALGKRFFPWSPHSYQLAMCIYDWTTASFTRMVFMKVFQYTSIDVTPTPLDLSSIASMIWESNWDSYKPSDSVFMNSFMMKPADIEADVQQQLKQVYQELHRFSDIQNRLLAAAAHSLPRTCILAKPYLFSGQVDIYQMGMSRFGIEMLQFPGNGGPVGQALEVAYATATATFIRPGSFITTKMVWSFTDSEADARHYANGILLIAEPPATSLSFVWDEPAYITELSDGPEKTEYIFPPGTKFNVLSVDSASDGTQIIRLQIVDAAAAEIIVPSLPVSSNLLSDAAKQDALREALSAAEEAKHAEDETGVDAALARSMKVIIPARDQIPLGEPPKINHVQAKKTNGRRCRCVETTEG</sequence>
<evidence type="ECO:0000313" key="2">
    <source>
        <dbReference type="Proteomes" id="UP001163828"/>
    </source>
</evidence>
<evidence type="ECO:0000313" key="1">
    <source>
        <dbReference type="EMBL" id="KAJ3996054.1"/>
    </source>
</evidence>
<gene>
    <name evidence="1" type="ORF">F5050DRAFT_1762449</name>
</gene>
<dbReference type="Proteomes" id="UP001163828">
    <property type="component" value="Unassembled WGS sequence"/>
</dbReference>
<evidence type="ECO:0008006" key="3">
    <source>
        <dbReference type="Google" id="ProtNLM"/>
    </source>
</evidence>
<name>A0ABQ8QCA3_9AGAR</name>
<dbReference type="Gene3D" id="3.90.176.10">
    <property type="entry name" value="Toxin ADP-ribosyltransferase, Chain A, domain 1"/>
    <property type="match status" value="1"/>
</dbReference>
<accession>A0ABQ8QCA3</accession>
<comment type="caution">
    <text evidence="1">The sequence shown here is derived from an EMBL/GenBank/DDBJ whole genome shotgun (WGS) entry which is preliminary data.</text>
</comment>